<dbReference type="AlphaFoldDB" id="A0AAD7JQQ8"/>
<feature type="compositionally biased region" description="Low complexity" evidence="1">
    <location>
        <begin position="426"/>
        <end position="437"/>
    </location>
</feature>
<feature type="region of interest" description="Disordered" evidence="1">
    <location>
        <begin position="1"/>
        <end position="35"/>
    </location>
</feature>
<proteinExistence type="predicted"/>
<organism evidence="2 3">
    <name type="scientific">Mycena metata</name>
    <dbReference type="NCBI Taxonomy" id="1033252"/>
    <lineage>
        <taxon>Eukaryota</taxon>
        <taxon>Fungi</taxon>
        <taxon>Dikarya</taxon>
        <taxon>Basidiomycota</taxon>
        <taxon>Agaricomycotina</taxon>
        <taxon>Agaricomycetes</taxon>
        <taxon>Agaricomycetidae</taxon>
        <taxon>Agaricales</taxon>
        <taxon>Marasmiineae</taxon>
        <taxon>Mycenaceae</taxon>
        <taxon>Mycena</taxon>
    </lineage>
</organism>
<dbReference type="Proteomes" id="UP001215598">
    <property type="component" value="Unassembled WGS sequence"/>
</dbReference>
<evidence type="ECO:0000313" key="2">
    <source>
        <dbReference type="EMBL" id="KAJ7768421.1"/>
    </source>
</evidence>
<name>A0AAD7JQQ8_9AGAR</name>
<accession>A0AAD7JQQ8</accession>
<comment type="caution">
    <text evidence="2">The sequence shown here is derived from an EMBL/GenBank/DDBJ whole genome shotgun (WGS) entry which is preliminary data.</text>
</comment>
<sequence length="532" mass="57606">MSLARHTAHSVRNADKDVQKTRGRKRTGPLSDAEEATRALALQARQANKAALTKDIDEFTAQRDSTIHDLAQKYHKKEEYIRALVLHETQYTKTRAPSLRNAVIHDLSEKAKQAGNTLKLPDLQKGADEVLVKGVSAEEKARLLAAHRQLSTKGLRATHVGATVDARNVASQIQDELMNLYECTGTRGNLDDVFMPTFAGSGDAIAFCAEVLKMPAIDILRCFEQWALTREAGLPERNDRRSVHAQIASAMEKGLQDITQNESIKMSHTHFKVDIALAWKVKVVGWPEDVVFQNPSRMAHLASLRRIRDDLRAGLIYWETLTVPEARAVHDEVEAIRAANNGQVKPRKPRGDIGGKHVSAGRCEREEESDRDHDYNDNDNDDLEGDGYGDNDDVRATCDTDLVVIPCAPLADATNAAAANTTNAATASAAATPAPTAQKRRALTQGGAAAKKARPQNTPASASAPTALKPRKVRKDKGVPRGPKGSKVSAAPSTSGGPGRDDEVTRAARQKMAQRRAAAAASSLAAQLPPTV</sequence>
<feature type="compositionally biased region" description="Basic and acidic residues" evidence="1">
    <location>
        <begin position="362"/>
        <end position="376"/>
    </location>
</feature>
<feature type="compositionally biased region" description="Low complexity" evidence="1">
    <location>
        <begin position="515"/>
        <end position="532"/>
    </location>
</feature>
<gene>
    <name evidence="2" type="ORF">B0H16DRAFT_1716423</name>
</gene>
<feature type="region of interest" description="Disordered" evidence="1">
    <location>
        <begin position="426"/>
        <end position="532"/>
    </location>
</feature>
<dbReference type="EMBL" id="JARKIB010000020">
    <property type="protein sequence ID" value="KAJ7768421.1"/>
    <property type="molecule type" value="Genomic_DNA"/>
</dbReference>
<feature type="compositionally biased region" description="Polar residues" evidence="1">
    <location>
        <begin position="455"/>
        <end position="464"/>
    </location>
</feature>
<feature type="region of interest" description="Disordered" evidence="1">
    <location>
        <begin position="340"/>
        <end position="392"/>
    </location>
</feature>
<keyword evidence="3" id="KW-1185">Reference proteome</keyword>
<protein>
    <submittedName>
        <fullName evidence="2">Uncharacterized protein</fullName>
    </submittedName>
</protein>
<evidence type="ECO:0000256" key="1">
    <source>
        <dbReference type="SAM" id="MobiDB-lite"/>
    </source>
</evidence>
<feature type="compositionally biased region" description="Acidic residues" evidence="1">
    <location>
        <begin position="377"/>
        <end position="391"/>
    </location>
</feature>
<reference evidence="2" key="1">
    <citation type="submission" date="2023-03" db="EMBL/GenBank/DDBJ databases">
        <title>Massive genome expansion in bonnet fungi (Mycena s.s.) driven by repeated elements and novel gene families across ecological guilds.</title>
        <authorList>
            <consortium name="Lawrence Berkeley National Laboratory"/>
            <person name="Harder C.B."/>
            <person name="Miyauchi S."/>
            <person name="Viragh M."/>
            <person name="Kuo A."/>
            <person name="Thoen E."/>
            <person name="Andreopoulos B."/>
            <person name="Lu D."/>
            <person name="Skrede I."/>
            <person name="Drula E."/>
            <person name="Henrissat B."/>
            <person name="Morin E."/>
            <person name="Kohler A."/>
            <person name="Barry K."/>
            <person name="LaButti K."/>
            <person name="Morin E."/>
            <person name="Salamov A."/>
            <person name="Lipzen A."/>
            <person name="Mereny Z."/>
            <person name="Hegedus B."/>
            <person name="Baldrian P."/>
            <person name="Stursova M."/>
            <person name="Weitz H."/>
            <person name="Taylor A."/>
            <person name="Grigoriev I.V."/>
            <person name="Nagy L.G."/>
            <person name="Martin F."/>
            <person name="Kauserud H."/>
        </authorList>
    </citation>
    <scope>NUCLEOTIDE SEQUENCE</scope>
    <source>
        <strain evidence="2">CBHHK182m</strain>
    </source>
</reference>
<evidence type="ECO:0000313" key="3">
    <source>
        <dbReference type="Proteomes" id="UP001215598"/>
    </source>
</evidence>